<dbReference type="Proteomes" id="UP000176815">
    <property type="component" value="Unassembled WGS sequence"/>
</dbReference>
<evidence type="ECO:0000313" key="2">
    <source>
        <dbReference type="EMBL" id="OGC76266.1"/>
    </source>
</evidence>
<dbReference type="SMART" id="SM00507">
    <property type="entry name" value="HNHc"/>
    <property type="match status" value="1"/>
</dbReference>
<protein>
    <recommendedName>
        <fullName evidence="1">HNH nuclease domain-containing protein</fullName>
    </recommendedName>
</protein>
<comment type="caution">
    <text evidence="2">The sequence shown here is derived from an EMBL/GenBank/DDBJ whole genome shotgun (WGS) entry which is preliminary data.</text>
</comment>
<feature type="domain" description="HNH nuclease" evidence="1">
    <location>
        <begin position="7"/>
        <end position="70"/>
    </location>
</feature>
<reference evidence="2 3" key="1">
    <citation type="journal article" date="2016" name="Nat. Commun.">
        <title>Thousands of microbial genomes shed light on interconnected biogeochemical processes in an aquifer system.</title>
        <authorList>
            <person name="Anantharaman K."/>
            <person name="Brown C.T."/>
            <person name="Hug L.A."/>
            <person name="Sharon I."/>
            <person name="Castelle C.J."/>
            <person name="Probst A.J."/>
            <person name="Thomas B.C."/>
            <person name="Singh A."/>
            <person name="Wilkins M.J."/>
            <person name="Karaoz U."/>
            <person name="Brodie E.L."/>
            <person name="Williams K.H."/>
            <person name="Hubbard S.S."/>
            <person name="Banfield J.F."/>
        </authorList>
    </citation>
    <scope>NUCLEOTIDE SEQUENCE [LARGE SCALE GENOMIC DNA]</scope>
</reference>
<sequence>MSGQSQARKKFVFERDGKKCKRCGCALYLEKGSKENNGKMKGHIHHIKHRKDGGTNDPDNLMLTCWPCEKSWHRNDEKERRKK</sequence>
<evidence type="ECO:0000259" key="1">
    <source>
        <dbReference type="SMART" id="SM00507"/>
    </source>
</evidence>
<accession>A0A1F4X3T7</accession>
<dbReference type="Gene3D" id="1.10.30.50">
    <property type="match status" value="1"/>
</dbReference>
<name>A0A1F4X3T7_UNCKA</name>
<dbReference type="GO" id="GO:0003676">
    <property type="term" value="F:nucleic acid binding"/>
    <property type="evidence" value="ECO:0007669"/>
    <property type="project" value="InterPro"/>
</dbReference>
<organism evidence="2 3">
    <name type="scientific">candidate division WWE3 bacterium RIFOXYD1_FULL_39_9</name>
    <dbReference type="NCBI Taxonomy" id="1802649"/>
    <lineage>
        <taxon>Bacteria</taxon>
        <taxon>Katanobacteria</taxon>
    </lineage>
</organism>
<dbReference type="EMBL" id="MEWG01000047">
    <property type="protein sequence ID" value="OGC76266.1"/>
    <property type="molecule type" value="Genomic_DNA"/>
</dbReference>
<dbReference type="Pfam" id="PF01844">
    <property type="entry name" value="HNH"/>
    <property type="match status" value="1"/>
</dbReference>
<gene>
    <name evidence="2" type="ORF">A2619_02320</name>
</gene>
<evidence type="ECO:0000313" key="3">
    <source>
        <dbReference type="Proteomes" id="UP000176815"/>
    </source>
</evidence>
<dbReference type="AlphaFoldDB" id="A0A1F4X3T7"/>
<dbReference type="GO" id="GO:0008270">
    <property type="term" value="F:zinc ion binding"/>
    <property type="evidence" value="ECO:0007669"/>
    <property type="project" value="InterPro"/>
</dbReference>
<dbReference type="InterPro" id="IPR003615">
    <property type="entry name" value="HNH_nuc"/>
</dbReference>
<proteinExistence type="predicted"/>
<dbReference type="InterPro" id="IPR002711">
    <property type="entry name" value="HNH"/>
</dbReference>
<dbReference type="GO" id="GO:0004519">
    <property type="term" value="F:endonuclease activity"/>
    <property type="evidence" value="ECO:0007669"/>
    <property type="project" value="InterPro"/>
</dbReference>
<dbReference type="CDD" id="cd00085">
    <property type="entry name" value="HNHc"/>
    <property type="match status" value="1"/>
</dbReference>